<keyword evidence="2" id="KW-0472">Membrane</keyword>
<organism evidence="3 4">
    <name type="scientific">Aromia moschata</name>
    <dbReference type="NCBI Taxonomy" id="1265417"/>
    <lineage>
        <taxon>Eukaryota</taxon>
        <taxon>Metazoa</taxon>
        <taxon>Ecdysozoa</taxon>
        <taxon>Arthropoda</taxon>
        <taxon>Hexapoda</taxon>
        <taxon>Insecta</taxon>
        <taxon>Pterygota</taxon>
        <taxon>Neoptera</taxon>
        <taxon>Endopterygota</taxon>
        <taxon>Coleoptera</taxon>
        <taxon>Polyphaga</taxon>
        <taxon>Cucujiformia</taxon>
        <taxon>Chrysomeloidea</taxon>
        <taxon>Cerambycidae</taxon>
        <taxon>Cerambycinae</taxon>
        <taxon>Callichromatini</taxon>
        <taxon>Aromia</taxon>
    </lineage>
</organism>
<protein>
    <submittedName>
        <fullName evidence="3">Uncharacterized protein</fullName>
    </submittedName>
</protein>
<dbReference type="AlphaFoldDB" id="A0AAV8YKH6"/>
<dbReference type="PANTHER" id="PTHR38681">
    <property type="entry name" value="RETROVIRUS-RELATED POL POLYPROTEIN FROM TRANSPOSON 412-LIKE PROTEIN-RELATED"/>
    <property type="match status" value="1"/>
</dbReference>
<evidence type="ECO:0000313" key="4">
    <source>
        <dbReference type="Proteomes" id="UP001162162"/>
    </source>
</evidence>
<dbReference type="PANTHER" id="PTHR38681:SF1">
    <property type="entry name" value="RETROVIRUS-RELATED POL POLYPROTEIN FROM TRANSPOSON 412-LIKE PROTEIN"/>
    <property type="match status" value="1"/>
</dbReference>
<evidence type="ECO:0000313" key="3">
    <source>
        <dbReference type="EMBL" id="KAJ8952120.1"/>
    </source>
</evidence>
<keyword evidence="2" id="KW-0812">Transmembrane</keyword>
<sequence length="149" mass="17004">MPVGVVFVRNDAPRAPLQQPYEGPFPVVQRCDKTFLVRIHGRTKHISLDRLKPTYLINDQVDPQDRDPQDDPVIIPQREETAAPRREPEPTPAAPGPVRTRSGRRVRFPGRYQTGFLCAVNFLSMCLFAIFLVDLSFFCTNSVTRREVL</sequence>
<gene>
    <name evidence="3" type="ORF">NQ318_018456</name>
</gene>
<reference evidence="3" key="1">
    <citation type="journal article" date="2023" name="Insect Mol. Biol.">
        <title>Genome sequencing provides insights into the evolution of gene families encoding plant cell wall-degrading enzymes in longhorned beetles.</title>
        <authorList>
            <person name="Shin N.R."/>
            <person name="Okamura Y."/>
            <person name="Kirsch R."/>
            <person name="Pauchet Y."/>
        </authorList>
    </citation>
    <scope>NUCLEOTIDE SEQUENCE</scope>
    <source>
        <strain evidence="3">AMC_N1</strain>
    </source>
</reference>
<proteinExistence type="predicted"/>
<name>A0AAV8YKH6_9CUCU</name>
<evidence type="ECO:0000256" key="2">
    <source>
        <dbReference type="SAM" id="Phobius"/>
    </source>
</evidence>
<accession>A0AAV8YKH6</accession>
<comment type="caution">
    <text evidence="3">The sequence shown here is derived from an EMBL/GenBank/DDBJ whole genome shotgun (WGS) entry which is preliminary data.</text>
</comment>
<feature type="compositionally biased region" description="Basic and acidic residues" evidence="1">
    <location>
        <begin position="77"/>
        <end position="89"/>
    </location>
</feature>
<keyword evidence="2" id="KW-1133">Transmembrane helix</keyword>
<evidence type="ECO:0000256" key="1">
    <source>
        <dbReference type="SAM" id="MobiDB-lite"/>
    </source>
</evidence>
<feature type="region of interest" description="Disordered" evidence="1">
    <location>
        <begin position="59"/>
        <end position="105"/>
    </location>
</feature>
<dbReference type="EMBL" id="JAPWTK010000073">
    <property type="protein sequence ID" value="KAJ8952120.1"/>
    <property type="molecule type" value="Genomic_DNA"/>
</dbReference>
<dbReference type="Proteomes" id="UP001162162">
    <property type="component" value="Unassembled WGS sequence"/>
</dbReference>
<feature type="transmembrane region" description="Helical" evidence="2">
    <location>
        <begin position="114"/>
        <end position="138"/>
    </location>
</feature>
<keyword evidence="4" id="KW-1185">Reference proteome</keyword>